<reference evidence="1" key="1">
    <citation type="submission" date="2016-03" db="EMBL/GenBank/DDBJ databases">
        <title>Mechanisms controlling the formation of the plant cell surface in tip-growing cells are functionally conserved among land plants.</title>
        <authorList>
            <person name="Honkanen S."/>
            <person name="Jones V.A."/>
            <person name="Morieri G."/>
            <person name="Champion C."/>
            <person name="Hetherington A.J."/>
            <person name="Kelly S."/>
            <person name="Saint-Marcoux D."/>
            <person name="Proust H."/>
            <person name="Prescott H."/>
            <person name="Dolan L."/>
        </authorList>
    </citation>
    <scope>NUCLEOTIDE SEQUENCE [LARGE SCALE GENOMIC DNA]</scope>
    <source>
        <tissue evidence="1">Whole gametophyte</tissue>
    </source>
</reference>
<name>A0A176VEB7_MARPO</name>
<evidence type="ECO:0000313" key="1">
    <source>
        <dbReference type="EMBL" id="OAE19244.1"/>
    </source>
</evidence>
<accession>A0A176VEB7</accession>
<dbReference type="PANTHER" id="PTHR47679">
    <property type="entry name" value="PROTEIN TORNADO 1"/>
    <property type="match status" value="1"/>
</dbReference>
<dbReference type="AlphaFoldDB" id="A0A176VEB7"/>
<dbReference type="PANTHER" id="PTHR47679:SF1">
    <property type="entry name" value="PROTEIN TORNADO 1"/>
    <property type="match status" value="1"/>
</dbReference>
<evidence type="ECO:0000313" key="2">
    <source>
        <dbReference type="Proteomes" id="UP000077202"/>
    </source>
</evidence>
<gene>
    <name evidence="1" type="ORF">AXG93_3507s1160</name>
</gene>
<protein>
    <submittedName>
        <fullName evidence="1">Uncharacterized protein</fullName>
    </submittedName>
</protein>
<dbReference type="EMBL" id="LVLJ01003906">
    <property type="protein sequence ID" value="OAE19244.1"/>
    <property type="molecule type" value="Genomic_DNA"/>
</dbReference>
<organism evidence="1 2">
    <name type="scientific">Marchantia polymorpha subsp. ruderalis</name>
    <dbReference type="NCBI Taxonomy" id="1480154"/>
    <lineage>
        <taxon>Eukaryota</taxon>
        <taxon>Viridiplantae</taxon>
        <taxon>Streptophyta</taxon>
        <taxon>Embryophyta</taxon>
        <taxon>Marchantiophyta</taxon>
        <taxon>Marchantiopsida</taxon>
        <taxon>Marchantiidae</taxon>
        <taxon>Marchantiales</taxon>
        <taxon>Marchantiaceae</taxon>
        <taxon>Marchantia</taxon>
    </lineage>
</organism>
<proteinExistence type="predicted"/>
<dbReference type="Proteomes" id="UP000077202">
    <property type="component" value="Unassembled WGS sequence"/>
</dbReference>
<keyword evidence="2" id="KW-1185">Reference proteome</keyword>
<sequence length="183" mass="20707">MVKDQEGLKIRVNLDNREWISKTVEISLKIMHYALKAGLDVTLGLGQAIPDLAELKSDIVKLDGISDSDRTAVLKGGESMELKEAWLSIQQILEPQLRNNYSKLFKLYQVKNVRLELGGHAWVCEECMSKGTRSLLQLSLKIRDYTHVIGKLMNDQKELLRTNAKFRALASLGSSLRLVRDMP</sequence>
<comment type="caution">
    <text evidence="1">The sequence shown here is derived from an EMBL/GenBank/DDBJ whole genome shotgun (WGS) entry which is preliminary data.</text>
</comment>